<accession>A0A1H5TJV5</accession>
<dbReference type="PANTHER" id="PTHR13947">
    <property type="entry name" value="GNAT FAMILY N-ACETYLTRANSFERASE"/>
    <property type="match status" value="1"/>
</dbReference>
<dbReference type="InterPro" id="IPR000182">
    <property type="entry name" value="GNAT_dom"/>
</dbReference>
<proteinExistence type="predicted"/>
<gene>
    <name evidence="3" type="ORF">SAMN04488244_102288</name>
</gene>
<feature type="domain" description="N-acetyltransferase" evidence="2">
    <location>
        <begin position="3"/>
        <end position="161"/>
    </location>
</feature>
<dbReference type="EMBL" id="FNVG01000002">
    <property type="protein sequence ID" value="SEF63046.1"/>
    <property type="molecule type" value="Genomic_DNA"/>
</dbReference>
<reference evidence="4" key="1">
    <citation type="submission" date="2016-10" db="EMBL/GenBank/DDBJ databases">
        <authorList>
            <person name="Varghese N."/>
            <person name="Submissions S."/>
        </authorList>
    </citation>
    <scope>NUCLEOTIDE SEQUENCE [LARGE SCALE GENOMIC DNA]</scope>
    <source>
        <strain evidence="4">CGMCC 1.7062</strain>
    </source>
</reference>
<protein>
    <submittedName>
        <fullName evidence="3">Putative acetyltransferase</fullName>
    </submittedName>
</protein>
<dbReference type="Pfam" id="PF00583">
    <property type="entry name" value="Acetyltransf_1"/>
    <property type="match status" value="1"/>
</dbReference>
<keyword evidence="4" id="KW-1185">Reference proteome</keyword>
<dbReference type="InterPro" id="IPR016181">
    <property type="entry name" value="Acyl_CoA_acyltransferase"/>
</dbReference>
<dbReference type="PROSITE" id="PS51186">
    <property type="entry name" value="GNAT"/>
    <property type="match status" value="1"/>
</dbReference>
<organism evidence="3 4">
    <name type="scientific">Vibrio hangzhouensis</name>
    <dbReference type="NCBI Taxonomy" id="462991"/>
    <lineage>
        <taxon>Bacteria</taxon>
        <taxon>Pseudomonadati</taxon>
        <taxon>Pseudomonadota</taxon>
        <taxon>Gammaproteobacteria</taxon>
        <taxon>Vibrionales</taxon>
        <taxon>Vibrionaceae</taxon>
        <taxon>Vibrio</taxon>
    </lineage>
</organism>
<dbReference type="CDD" id="cd04301">
    <property type="entry name" value="NAT_SF"/>
    <property type="match status" value="1"/>
</dbReference>
<dbReference type="Gene3D" id="3.40.630.30">
    <property type="match status" value="1"/>
</dbReference>
<sequence>MNVEIVKARSDYDEAICHVIQSVGAEFGAVGEGFGPSDPEVAAMSGHYVETQGSLYLVALVDGKVVGGCGIAPFASHDDVCELKKLFLLPESRGLGLGKKLTEQCLEFASEHGYRQCYLDTLASMTSAIQLYESMGFTHLTQPLEGTIHNRCDVWMLKTLRRPS</sequence>
<dbReference type="GO" id="GO:0008080">
    <property type="term" value="F:N-acetyltransferase activity"/>
    <property type="evidence" value="ECO:0007669"/>
    <property type="project" value="InterPro"/>
</dbReference>
<dbReference type="RefSeq" id="WP_103878888.1">
    <property type="nucleotide sequence ID" value="NZ_FNVG01000002.1"/>
</dbReference>
<dbReference type="OrthoDB" id="5419426at2"/>
<evidence type="ECO:0000313" key="3">
    <source>
        <dbReference type="EMBL" id="SEF63046.1"/>
    </source>
</evidence>
<name>A0A1H5TJV5_9VIBR</name>
<evidence type="ECO:0000313" key="4">
    <source>
        <dbReference type="Proteomes" id="UP000236721"/>
    </source>
</evidence>
<evidence type="ECO:0000259" key="2">
    <source>
        <dbReference type="PROSITE" id="PS51186"/>
    </source>
</evidence>
<dbReference type="AlphaFoldDB" id="A0A1H5TJV5"/>
<dbReference type="Proteomes" id="UP000236721">
    <property type="component" value="Unassembled WGS sequence"/>
</dbReference>
<evidence type="ECO:0000256" key="1">
    <source>
        <dbReference type="ARBA" id="ARBA00022679"/>
    </source>
</evidence>
<dbReference type="SUPFAM" id="SSF55729">
    <property type="entry name" value="Acyl-CoA N-acyltransferases (Nat)"/>
    <property type="match status" value="1"/>
</dbReference>
<dbReference type="PANTHER" id="PTHR13947:SF37">
    <property type="entry name" value="LD18367P"/>
    <property type="match status" value="1"/>
</dbReference>
<dbReference type="InterPro" id="IPR050769">
    <property type="entry name" value="NAT_camello-type"/>
</dbReference>
<keyword evidence="1 3" id="KW-0808">Transferase</keyword>